<evidence type="ECO:0008006" key="4">
    <source>
        <dbReference type="Google" id="ProtNLM"/>
    </source>
</evidence>
<evidence type="ECO:0000256" key="1">
    <source>
        <dbReference type="SAM" id="Phobius"/>
    </source>
</evidence>
<name>A0ABU5ZWY9_9FLAO</name>
<keyword evidence="1" id="KW-1133">Transmembrane helix</keyword>
<dbReference type="EMBL" id="JAYKLX010000006">
    <property type="protein sequence ID" value="MEB3346365.1"/>
    <property type="molecule type" value="Genomic_DNA"/>
</dbReference>
<organism evidence="2 3">
    <name type="scientific">Aquimarina gracilis</name>
    <dbReference type="NCBI Taxonomy" id="874422"/>
    <lineage>
        <taxon>Bacteria</taxon>
        <taxon>Pseudomonadati</taxon>
        <taxon>Bacteroidota</taxon>
        <taxon>Flavobacteriia</taxon>
        <taxon>Flavobacteriales</taxon>
        <taxon>Flavobacteriaceae</taxon>
        <taxon>Aquimarina</taxon>
    </lineage>
</organism>
<keyword evidence="3" id="KW-1185">Reference proteome</keyword>
<protein>
    <recommendedName>
        <fullName evidence="4">Helix-turn-helix domain-containing protein</fullName>
    </recommendedName>
</protein>
<evidence type="ECO:0000313" key="3">
    <source>
        <dbReference type="Proteomes" id="UP001327027"/>
    </source>
</evidence>
<keyword evidence="1" id="KW-0472">Membrane</keyword>
<evidence type="ECO:0000313" key="2">
    <source>
        <dbReference type="EMBL" id="MEB3346365.1"/>
    </source>
</evidence>
<proteinExistence type="predicted"/>
<gene>
    <name evidence="2" type="ORF">U6A24_12885</name>
</gene>
<sequence length="272" mass="32008">MNTFEDYKKGILNKCLDIKNDTSNELFWHFENLTPGQIRSASRDVFYKRNENNDLQILSIFFGIPRQRDFYSYLNTINAEFFLTTKNFIEGVTKNPDKRIVEYAAWLVDFKPRPYSQFRKKDLENGQPEEETIEKLSAGIPPPDLLPIWKKARIAITISITITSITLLYFSINWQQKDCMTWKKDHYELASCPKSNNPNIIPIDEKLLKEFRKIEVDTNFTFFNNNGEVLVWYYKADGTIEFFNSGGRHPINNKVLRPVTQTIVRKYVFGEE</sequence>
<feature type="transmembrane region" description="Helical" evidence="1">
    <location>
        <begin position="154"/>
        <end position="172"/>
    </location>
</feature>
<reference evidence="2 3" key="1">
    <citation type="journal article" date="2013" name="Int. J. Syst. Evol. Microbiol.">
        <title>Aquimarina gracilis sp. nov., isolated from the gut microflora of a mussel, Mytilus coruscus, and emended description of Aquimarina spongiae.</title>
        <authorList>
            <person name="Park S.C."/>
            <person name="Choe H.N."/>
            <person name="Baik K.S."/>
            <person name="Seong C.N."/>
        </authorList>
    </citation>
    <scope>NUCLEOTIDE SEQUENCE [LARGE SCALE GENOMIC DNA]</scope>
    <source>
        <strain evidence="2 3">PSC32</strain>
    </source>
</reference>
<keyword evidence="1" id="KW-0812">Transmembrane</keyword>
<comment type="caution">
    <text evidence="2">The sequence shown here is derived from an EMBL/GenBank/DDBJ whole genome shotgun (WGS) entry which is preliminary data.</text>
</comment>
<accession>A0ABU5ZWY9</accession>
<dbReference type="Proteomes" id="UP001327027">
    <property type="component" value="Unassembled WGS sequence"/>
</dbReference>
<dbReference type="RefSeq" id="WP_324180395.1">
    <property type="nucleotide sequence ID" value="NZ_BAABAW010000006.1"/>
</dbReference>